<dbReference type="InterPro" id="IPR006059">
    <property type="entry name" value="SBP"/>
</dbReference>
<sequence>MNKKQITSVVLLILAIVASTGCSIKGADQHVASNDAPVHLVLYQRGANISDEEYNVLIAEPVKKKYPNITLELVRTDANTTPQTLVANEILPDIVFGSPDVIRQFKELDALEDLTPLVKFNNMDLNAFEPTAIETIRAYGEQGQLYALPFSINFPALFYNKDLFDKFGVPYPRDGMTWEETTELAKQMTRMENGQQYYGLHPAGVDRMAGQLSLRSYNATTKKATLTGDEWIHIFKVHKAIWDIPGNKPGNNIKTFEADRTLAMMAAMGARLGEFEELHNQGNPMNWDMVSHPSFPEAPQIGAELDVHLLMLTSTGKNKEAAFKVMQVATDVTNQHEMNKRGRLTSLIDPKAKQDFGVRLKSLEGKNVNAIFYNKNGVRRGIDKYSQIASSHIGPAMNQKVLANNVDIITALREAEELANKKIEEELANSK</sequence>
<evidence type="ECO:0000313" key="6">
    <source>
        <dbReference type="EMBL" id="CAG7613818.1"/>
    </source>
</evidence>
<dbReference type="Pfam" id="PF13416">
    <property type="entry name" value="SBP_bac_8"/>
    <property type="match status" value="1"/>
</dbReference>
<gene>
    <name evidence="6" type="ORF">PAECIP111802_00016</name>
</gene>
<dbReference type="Proteomes" id="UP000730618">
    <property type="component" value="Unassembled WGS sequence"/>
</dbReference>
<evidence type="ECO:0000256" key="1">
    <source>
        <dbReference type="ARBA" id="ARBA00004196"/>
    </source>
</evidence>
<keyword evidence="4" id="KW-0732">Signal</keyword>
<dbReference type="PANTHER" id="PTHR43649:SF31">
    <property type="entry name" value="SN-GLYCEROL-3-PHOSPHATE-BINDING PERIPLASMIC PROTEIN UGPB"/>
    <property type="match status" value="1"/>
</dbReference>
<evidence type="ECO:0000256" key="5">
    <source>
        <dbReference type="ARBA" id="ARBA00022764"/>
    </source>
</evidence>
<comment type="similarity">
    <text evidence="2">Belongs to the bacterial solute-binding protein 1 family.</text>
</comment>
<dbReference type="PANTHER" id="PTHR43649">
    <property type="entry name" value="ARABINOSE-BINDING PROTEIN-RELATED"/>
    <property type="match status" value="1"/>
</dbReference>
<keyword evidence="5" id="KW-0574">Periplasm</keyword>
<keyword evidence="7" id="KW-1185">Reference proteome</keyword>
<dbReference type="EMBL" id="CAJVCE010000001">
    <property type="protein sequence ID" value="CAG7613818.1"/>
    <property type="molecule type" value="Genomic_DNA"/>
</dbReference>
<dbReference type="InterPro" id="IPR006061">
    <property type="entry name" value="SBP_1_CS"/>
</dbReference>
<organism evidence="6 7">
    <name type="scientific">Paenibacillus allorhizosphaerae</name>
    <dbReference type="NCBI Taxonomy" id="2849866"/>
    <lineage>
        <taxon>Bacteria</taxon>
        <taxon>Bacillati</taxon>
        <taxon>Bacillota</taxon>
        <taxon>Bacilli</taxon>
        <taxon>Bacillales</taxon>
        <taxon>Paenibacillaceae</taxon>
        <taxon>Paenibacillus</taxon>
    </lineage>
</organism>
<reference evidence="6 7" key="1">
    <citation type="submission" date="2021-06" db="EMBL/GenBank/DDBJ databases">
        <authorList>
            <person name="Criscuolo A."/>
        </authorList>
    </citation>
    <scope>NUCLEOTIDE SEQUENCE [LARGE SCALE GENOMIC DNA]</scope>
    <source>
        <strain evidence="7">CIP 111802</strain>
    </source>
</reference>
<keyword evidence="3" id="KW-0813">Transport</keyword>
<evidence type="ECO:0000256" key="4">
    <source>
        <dbReference type="ARBA" id="ARBA00022729"/>
    </source>
</evidence>
<dbReference type="RefSeq" id="WP_218096421.1">
    <property type="nucleotide sequence ID" value="NZ_CAJVCE010000001.1"/>
</dbReference>
<accession>A0ABN7TFM6</accession>
<evidence type="ECO:0000256" key="3">
    <source>
        <dbReference type="ARBA" id="ARBA00022448"/>
    </source>
</evidence>
<evidence type="ECO:0000313" key="7">
    <source>
        <dbReference type="Proteomes" id="UP000730618"/>
    </source>
</evidence>
<name>A0ABN7TFM6_9BACL</name>
<evidence type="ECO:0000256" key="2">
    <source>
        <dbReference type="ARBA" id="ARBA00008520"/>
    </source>
</evidence>
<protein>
    <recommendedName>
        <fullName evidence="8">Extracellular solute-binding protein</fullName>
    </recommendedName>
</protein>
<comment type="caution">
    <text evidence="6">The sequence shown here is derived from an EMBL/GenBank/DDBJ whole genome shotgun (WGS) entry which is preliminary data.</text>
</comment>
<dbReference type="InterPro" id="IPR050490">
    <property type="entry name" value="Bact_solute-bd_prot1"/>
</dbReference>
<proteinExistence type="inferred from homology"/>
<dbReference type="PROSITE" id="PS01037">
    <property type="entry name" value="SBP_BACTERIAL_1"/>
    <property type="match status" value="1"/>
</dbReference>
<dbReference type="PROSITE" id="PS51257">
    <property type="entry name" value="PROKAR_LIPOPROTEIN"/>
    <property type="match status" value="1"/>
</dbReference>
<comment type="subcellular location">
    <subcellularLocation>
        <location evidence="1">Cell envelope</location>
    </subcellularLocation>
</comment>
<evidence type="ECO:0008006" key="8">
    <source>
        <dbReference type="Google" id="ProtNLM"/>
    </source>
</evidence>